<dbReference type="SUPFAM" id="SSF88659">
    <property type="entry name" value="Sigma3 and sigma4 domains of RNA polymerase sigma factors"/>
    <property type="match status" value="1"/>
</dbReference>
<dbReference type="PANTHER" id="PTHR37478">
    <property type="match status" value="1"/>
</dbReference>
<evidence type="ECO:0000313" key="3">
    <source>
        <dbReference type="EMBL" id="MBC5737773.1"/>
    </source>
</evidence>
<dbReference type="Pfam" id="PF02001">
    <property type="entry name" value="DUF134"/>
    <property type="match status" value="1"/>
</dbReference>
<keyword evidence="4" id="KW-1185">Reference proteome</keyword>
<protein>
    <recommendedName>
        <fullName evidence="2">UPF0251 protein H8S62_12225</fullName>
    </recommendedName>
</protein>
<gene>
    <name evidence="3" type="ORF">H8S62_12225</name>
</gene>
<comment type="caution">
    <text evidence="3">The sequence shown here is derived from an EMBL/GenBank/DDBJ whole genome shotgun (WGS) entry which is preliminary data.</text>
</comment>
<dbReference type="AlphaFoldDB" id="A0A8J6JCV5"/>
<evidence type="ECO:0000256" key="2">
    <source>
        <dbReference type="HAMAP-Rule" id="MF_00674"/>
    </source>
</evidence>
<proteinExistence type="inferred from homology"/>
<comment type="similarity">
    <text evidence="1 2">Belongs to the UPF0251 family.</text>
</comment>
<dbReference type="EMBL" id="JACOPQ010000009">
    <property type="protein sequence ID" value="MBC5737773.1"/>
    <property type="molecule type" value="Genomic_DNA"/>
</dbReference>
<reference evidence="3" key="1">
    <citation type="submission" date="2020-08" db="EMBL/GenBank/DDBJ databases">
        <title>Genome public.</title>
        <authorList>
            <person name="Liu C."/>
            <person name="Sun Q."/>
        </authorList>
    </citation>
    <scope>NUCLEOTIDE SEQUENCE</scope>
    <source>
        <strain evidence="3">NSJ-52</strain>
    </source>
</reference>
<dbReference type="RefSeq" id="WP_155148624.1">
    <property type="nucleotide sequence ID" value="NZ_JACOPQ010000009.1"/>
</dbReference>
<dbReference type="InterPro" id="IPR036388">
    <property type="entry name" value="WH-like_DNA-bd_sf"/>
</dbReference>
<dbReference type="PANTHER" id="PTHR37478:SF2">
    <property type="entry name" value="UPF0251 PROTEIN TK0562"/>
    <property type="match status" value="1"/>
</dbReference>
<dbReference type="InterPro" id="IPR013324">
    <property type="entry name" value="RNA_pol_sigma_r3/r4-like"/>
</dbReference>
<organism evidence="3 4">
    <name type="scientific">Lawsonibacter faecis</name>
    <dbReference type="NCBI Taxonomy" id="2763052"/>
    <lineage>
        <taxon>Bacteria</taxon>
        <taxon>Bacillati</taxon>
        <taxon>Bacillota</taxon>
        <taxon>Clostridia</taxon>
        <taxon>Eubacteriales</taxon>
        <taxon>Oscillospiraceae</taxon>
        <taxon>Lawsonibacter</taxon>
    </lineage>
</organism>
<name>A0A8J6JCV5_9FIRM</name>
<evidence type="ECO:0000313" key="4">
    <source>
        <dbReference type="Proteomes" id="UP000607645"/>
    </source>
</evidence>
<dbReference type="HAMAP" id="MF_00674">
    <property type="entry name" value="UPF0251"/>
    <property type="match status" value="1"/>
</dbReference>
<dbReference type="InterPro" id="IPR002852">
    <property type="entry name" value="UPF0251"/>
</dbReference>
<evidence type="ECO:0000256" key="1">
    <source>
        <dbReference type="ARBA" id="ARBA00009350"/>
    </source>
</evidence>
<sequence>MPRPQKCRRVCQLPRCAGFTPAGQAGTAERVILTVDEYEVIRLVDLEGLTQEACAAQMEIARTTVTGIYDSARRKLAQALVHGKSLVIQGGNYRLCEGGQGRGCCQKRGCRRKIQTTEEN</sequence>
<accession>A0A8J6JCV5</accession>
<dbReference type="Gene3D" id="1.10.10.10">
    <property type="entry name" value="Winged helix-like DNA-binding domain superfamily/Winged helix DNA-binding domain"/>
    <property type="match status" value="1"/>
</dbReference>
<dbReference type="Proteomes" id="UP000607645">
    <property type="component" value="Unassembled WGS sequence"/>
</dbReference>